<evidence type="ECO:0000256" key="1">
    <source>
        <dbReference type="ARBA" id="ARBA00024322"/>
    </source>
</evidence>
<keyword evidence="4" id="KW-1185">Reference proteome</keyword>
<dbReference type="SUPFAM" id="SSF159133">
    <property type="entry name" value="EutN/CcmL-like"/>
    <property type="match status" value="1"/>
</dbReference>
<dbReference type="InterPro" id="IPR004992">
    <property type="entry name" value="EutN_CcmL"/>
</dbReference>
<organism evidence="3 4">
    <name type="scientific">Daeguia caeni</name>
    <dbReference type="NCBI Taxonomy" id="439612"/>
    <lineage>
        <taxon>Bacteria</taxon>
        <taxon>Pseudomonadati</taxon>
        <taxon>Pseudomonadota</taxon>
        <taxon>Alphaproteobacteria</taxon>
        <taxon>Hyphomicrobiales</taxon>
        <taxon>Brucellaceae</taxon>
        <taxon>Daeguia</taxon>
    </lineage>
</organism>
<dbReference type="PROSITE" id="PS51932">
    <property type="entry name" value="BMV"/>
    <property type="match status" value="1"/>
</dbReference>
<name>A0ABV9H567_9HYPH</name>
<protein>
    <submittedName>
        <fullName evidence="3">EutN/CcmL family microcompartment protein</fullName>
    </submittedName>
</protein>
<evidence type="ECO:0000313" key="4">
    <source>
        <dbReference type="Proteomes" id="UP001596042"/>
    </source>
</evidence>
<evidence type="ECO:0000313" key="3">
    <source>
        <dbReference type="EMBL" id="MFC4625568.1"/>
    </source>
</evidence>
<dbReference type="EMBL" id="JBHSEL010000099">
    <property type="protein sequence ID" value="MFC4625568.1"/>
    <property type="molecule type" value="Genomic_DNA"/>
</dbReference>
<sequence>MIRGRVSGRLWSTRHIGELPTGALLEVETETGAKLIAFDPLGCAEGELVLVTQGSVAAAWFGGRSAPIDALIIGSIDEQTQQQTKRK</sequence>
<dbReference type="CDD" id="cd01614">
    <property type="entry name" value="EutN_CcmL"/>
    <property type="match status" value="1"/>
</dbReference>
<keyword evidence="2" id="KW-1283">Bacterial microcompartment</keyword>
<dbReference type="Gene3D" id="2.40.50.220">
    <property type="entry name" value="EutN/Ccml"/>
    <property type="match status" value="1"/>
</dbReference>
<comment type="subcellular location">
    <subcellularLocation>
        <location evidence="1">Bacterial microcompartment</location>
    </subcellularLocation>
</comment>
<reference evidence="4" key="1">
    <citation type="journal article" date="2019" name="Int. J. Syst. Evol. Microbiol.">
        <title>The Global Catalogue of Microorganisms (GCM) 10K type strain sequencing project: providing services to taxonomists for standard genome sequencing and annotation.</title>
        <authorList>
            <consortium name="The Broad Institute Genomics Platform"/>
            <consortium name="The Broad Institute Genome Sequencing Center for Infectious Disease"/>
            <person name="Wu L."/>
            <person name="Ma J."/>
        </authorList>
    </citation>
    <scope>NUCLEOTIDE SEQUENCE [LARGE SCALE GENOMIC DNA]</scope>
    <source>
        <strain evidence="4">CGMCC 1.15731</strain>
    </source>
</reference>
<dbReference type="Proteomes" id="UP001596042">
    <property type="component" value="Unassembled WGS sequence"/>
</dbReference>
<evidence type="ECO:0000256" key="2">
    <source>
        <dbReference type="ARBA" id="ARBA00024446"/>
    </source>
</evidence>
<dbReference type="InterPro" id="IPR036677">
    <property type="entry name" value="EutN_CcmL_sf"/>
</dbReference>
<dbReference type="Pfam" id="PF03319">
    <property type="entry name" value="EutN_CcmL"/>
    <property type="match status" value="1"/>
</dbReference>
<comment type="caution">
    <text evidence="3">The sequence shown here is derived from an EMBL/GenBank/DDBJ whole genome shotgun (WGS) entry which is preliminary data.</text>
</comment>
<gene>
    <name evidence="3" type="ORF">ACFO1V_10120</name>
</gene>
<dbReference type="PANTHER" id="PTHR36539:SF2">
    <property type="entry name" value="ETHANOLAMINE UTILIZATION PROTEIN"/>
    <property type="match status" value="1"/>
</dbReference>
<accession>A0ABV9H567</accession>
<proteinExistence type="predicted"/>
<dbReference type="RefSeq" id="WP_374834458.1">
    <property type="nucleotide sequence ID" value="NZ_JBHEEZ010000053.1"/>
</dbReference>
<dbReference type="PANTHER" id="PTHR36539">
    <property type="entry name" value="ETHANOLAMINE UTILIZATION PROTEIN EUTN"/>
    <property type="match status" value="1"/>
</dbReference>